<evidence type="ECO:0000313" key="8">
    <source>
        <dbReference type="Proteomes" id="UP000054988"/>
    </source>
</evidence>
<evidence type="ECO:0000256" key="1">
    <source>
        <dbReference type="ARBA" id="ARBA00007447"/>
    </source>
</evidence>
<dbReference type="GO" id="GO:0004190">
    <property type="term" value="F:aspartic-type endopeptidase activity"/>
    <property type="evidence" value="ECO:0007669"/>
    <property type="project" value="UniProtKB-KW"/>
</dbReference>
<evidence type="ECO:0000313" key="7">
    <source>
        <dbReference type="EMBL" id="KTB40292.1"/>
    </source>
</evidence>
<accession>A0A0W0FVH2</accession>
<feature type="domain" description="Peptidase A1" evidence="6">
    <location>
        <begin position="71"/>
        <end position="413"/>
    </location>
</feature>
<evidence type="ECO:0000256" key="5">
    <source>
        <dbReference type="SAM" id="SignalP"/>
    </source>
</evidence>
<keyword evidence="3 7" id="KW-0645">Protease</keyword>
<dbReference type="InterPro" id="IPR021109">
    <property type="entry name" value="Peptidase_aspartic_dom_sf"/>
</dbReference>
<comment type="caution">
    <text evidence="7">The sequence shown here is derived from an EMBL/GenBank/DDBJ whole genome shotgun (WGS) entry which is preliminary data.</text>
</comment>
<keyword evidence="5" id="KW-0732">Signal</keyword>
<evidence type="ECO:0000256" key="2">
    <source>
        <dbReference type="ARBA" id="ARBA00022750"/>
    </source>
</evidence>
<dbReference type="AlphaFoldDB" id="A0A0W0FVH2"/>
<dbReference type="PANTHER" id="PTHR47966">
    <property type="entry name" value="BETA-SITE APP-CLEAVING ENZYME, ISOFORM A-RELATED"/>
    <property type="match status" value="1"/>
</dbReference>
<dbReference type="GO" id="GO:0006508">
    <property type="term" value="P:proteolysis"/>
    <property type="evidence" value="ECO:0007669"/>
    <property type="project" value="UniProtKB-KW"/>
</dbReference>
<sequence length="568" mass="62158">MALGTLLHLFSLSSSLLFFSSQVAAETYPIYATKRSSNTDVNLFRRQHVDENGSFGNGSIIVYNTADDLQYSVNITLGGREYSVLIDTGSSDLYVFGEPEHTKNTSMTAAFAYGKGAVGGYINTADLFFNSFHVPDQAYLLVEKAVDVSTTEGTGLIGFGPSASSTIRRTFNSSAGNPVLDRIFRQNMTTPNYITFLLSRSGSVSDVELLEHQQGVMTIGDIVPEYEHIVEMPKLNALVDAYGSQHWQGLLGSNGIIGPDGKKIETRTMIEQPREGKDDQLHVLFDTGFSLPQLPAFVIDSIYGRIPDSIFIENGSDYVGFDGLSNFWVIPCDYELNVTFMFGGHEYPISPLDMSWEIPDGTGDIYCINYFQQTADNIAGNKGFGALDGILGMAFLRNTYMLIDFGDFVDGSDETVADPYFQILSTIDKAAVHKDFVNARLGGIDITGSQPALLDISNVTRLGEVDKASMKNLAMSDSSKSGEKEDDDMPIYKKAWFIIVIAVAGAALLAIITVIVFTALRRRKSKVRGEQGFIPPMGAYKPLMETGHGPYSDTAYVPKPAHENGRYS</sequence>
<evidence type="ECO:0000259" key="6">
    <source>
        <dbReference type="PROSITE" id="PS51767"/>
    </source>
</evidence>
<dbReference type="InterPro" id="IPR033121">
    <property type="entry name" value="PEPTIDASE_A1"/>
</dbReference>
<name>A0A0W0FVH2_MONRR</name>
<keyword evidence="3" id="KW-0378">Hydrolase</keyword>
<dbReference type="SUPFAM" id="SSF50630">
    <property type="entry name" value="Acid proteases"/>
    <property type="match status" value="1"/>
</dbReference>
<comment type="similarity">
    <text evidence="1 3">Belongs to the peptidase A1 family.</text>
</comment>
<dbReference type="Proteomes" id="UP000054988">
    <property type="component" value="Unassembled WGS sequence"/>
</dbReference>
<keyword evidence="4" id="KW-1133">Transmembrane helix</keyword>
<feature type="chain" id="PRO_5006902163" evidence="5">
    <location>
        <begin position="26"/>
        <end position="568"/>
    </location>
</feature>
<proteinExistence type="inferred from homology"/>
<keyword evidence="4" id="KW-0472">Membrane</keyword>
<feature type="transmembrane region" description="Helical" evidence="4">
    <location>
        <begin position="495"/>
        <end position="520"/>
    </location>
</feature>
<dbReference type="Gene3D" id="2.40.70.10">
    <property type="entry name" value="Acid Proteases"/>
    <property type="match status" value="2"/>
</dbReference>
<evidence type="ECO:0000256" key="4">
    <source>
        <dbReference type="SAM" id="Phobius"/>
    </source>
</evidence>
<dbReference type="InterPro" id="IPR034164">
    <property type="entry name" value="Pepsin-like_dom"/>
</dbReference>
<dbReference type="PROSITE" id="PS00141">
    <property type="entry name" value="ASP_PROTEASE"/>
    <property type="match status" value="1"/>
</dbReference>
<dbReference type="PROSITE" id="PS51767">
    <property type="entry name" value="PEPTIDASE_A1"/>
    <property type="match status" value="1"/>
</dbReference>
<dbReference type="InterPro" id="IPR001461">
    <property type="entry name" value="Aspartic_peptidase_A1"/>
</dbReference>
<protein>
    <submittedName>
        <fullName evidence="7">Putative acid protease</fullName>
    </submittedName>
</protein>
<dbReference type="PANTHER" id="PTHR47966:SF73">
    <property type="entry name" value="PEPTIDASE A1 DOMAIN-CONTAINING PROTEIN"/>
    <property type="match status" value="1"/>
</dbReference>
<evidence type="ECO:0000256" key="3">
    <source>
        <dbReference type="RuleBase" id="RU000454"/>
    </source>
</evidence>
<dbReference type="InterPro" id="IPR001969">
    <property type="entry name" value="Aspartic_peptidase_AS"/>
</dbReference>
<dbReference type="Pfam" id="PF00026">
    <property type="entry name" value="Asp"/>
    <property type="match status" value="1"/>
</dbReference>
<gene>
    <name evidence="7" type="ORF">WG66_7144</name>
</gene>
<feature type="signal peptide" evidence="5">
    <location>
        <begin position="1"/>
        <end position="25"/>
    </location>
</feature>
<organism evidence="7 8">
    <name type="scientific">Moniliophthora roreri</name>
    <name type="common">Frosty pod rot fungus</name>
    <name type="synonym">Monilia roreri</name>
    <dbReference type="NCBI Taxonomy" id="221103"/>
    <lineage>
        <taxon>Eukaryota</taxon>
        <taxon>Fungi</taxon>
        <taxon>Dikarya</taxon>
        <taxon>Basidiomycota</taxon>
        <taxon>Agaricomycotina</taxon>
        <taxon>Agaricomycetes</taxon>
        <taxon>Agaricomycetidae</taxon>
        <taxon>Agaricales</taxon>
        <taxon>Marasmiineae</taxon>
        <taxon>Marasmiaceae</taxon>
        <taxon>Moniliophthora</taxon>
    </lineage>
</organism>
<dbReference type="eggNOG" id="KOG1339">
    <property type="taxonomic scope" value="Eukaryota"/>
</dbReference>
<keyword evidence="4" id="KW-0812">Transmembrane</keyword>
<keyword evidence="2 3" id="KW-0064">Aspartyl protease</keyword>
<dbReference type="PRINTS" id="PR00792">
    <property type="entry name" value="PEPSIN"/>
</dbReference>
<reference evidence="7 8" key="1">
    <citation type="submission" date="2015-12" db="EMBL/GenBank/DDBJ databases">
        <title>Draft genome sequence of Moniliophthora roreri, the causal agent of frosty pod rot of cacao.</title>
        <authorList>
            <person name="Aime M.C."/>
            <person name="Diaz-Valderrama J.R."/>
            <person name="Kijpornyongpan T."/>
            <person name="Phillips-Mora W."/>
        </authorList>
    </citation>
    <scope>NUCLEOTIDE SEQUENCE [LARGE SCALE GENOMIC DNA]</scope>
    <source>
        <strain evidence="7 8">MCA 2952</strain>
    </source>
</reference>
<dbReference type="EMBL" id="LATX01001592">
    <property type="protein sequence ID" value="KTB40292.1"/>
    <property type="molecule type" value="Genomic_DNA"/>
</dbReference>
<dbReference type="CDD" id="cd05471">
    <property type="entry name" value="pepsin_like"/>
    <property type="match status" value="1"/>
</dbReference>